<dbReference type="GO" id="GO:0070733">
    <property type="term" value="F:AMPylase activity"/>
    <property type="evidence" value="ECO:0007669"/>
    <property type="project" value="TreeGrafter"/>
</dbReference>
<evidence type="ECO:0000313" key="11">
    <source>
        <dbReference type="Proteomes" id="UP000267251"/>
    </source>
</evidence>
<dbReference type="InterPro" id="IPR003846">
    <property type="entry name" value="SelO"/>
</dbReference>
<reference evidence="11" key="1">
    <citation type="journal article" date="2018" name="Nat. Microbiol.">
        <title>Leveraging single-cell genomics to expand the fungal tree of life.</title>
        <authorList>
            <person name="Ahrendt S.R."/>
            <person name="Quandt C.A."/>
            <person name="Ciobanu D."/>
            <person name="Clum A."/>
            <person name="Salamov A."/>
            <person name="Andreopoulos B."/>
            <person name="Cheng J.F."/>
            <person name="Woyke T."/>
            <person name="Pelin A."/>
            <person name="Henrissat B."/>
            <person name="Reynolds N.K."/>
            <person name="Benny G.L."/>
            <person name="Smith M.E."/>
            <person name="James T.Y."/>
            <person name="Grigoriev I.V."/>
        </authorList>
    </citation>
    <scope>NUCLEOTIDE SEQUENCE [LARGE SCALE GENOMIC DNA]</scope>
</reference>
<dbReference type="GO" id="GO:0005739">
    <property type="term" value="C:mitochondrion"/>
    <property type="evidence" value="ECO:0007669"/>
    <property type="project" value="TreeGrafter"/>
</dbReference>
<evidence type="ECO:0000256" key="4">
    <source>
        <dbReference type="ARBA" id="ARBA00022695"/>
    </source>
</evidence>
<evidence type="ECO:0000256" key="9">
    <source>
        <dbReference type="ARBA" id="ARBA00031547"/>
    </source>
</evidence>
<dbReference type="Pfam" id="PF02696">
    <property type="entry name" value="SelO"/>
    <property type="match status" value="1"/>
</dbReference>
<keyword evidence="6" id="KW-0547">Nucleotide-binding</keyword>
<dbReference type="HAMAP" id="MF_00692">
    <property type="entry name" value="SelO"/>
    <property type="match status" value="1"/>
</dbReference>
<dbReference type="GO" id="GO:0005524">
    <property type="term" value="F:ATP binding"/>
    <property type="evidence" value="ECO:0007669"/>
    <property type="project" value="UniProtKB-KW"/>
</dbReference>
<comment type="similarity">
    <text evidence="2">Belongs to the SELO family.</text>
</comment>
<evidence type="ECO:0000256" key="6">
    <source>
        <dbReference type="ARBA" id="ARBA00022741"/>
    </source>
</evidence>
<dbReference type="NCBIfam" id="NF000658">
    <property type="entry name" value="PRK00029.1"/>
    <property type="match status" value="1"/>
</dbReference>
<dbReference type="Proteomes" id="UP000267251">
    <property type="component" value="Unassembled WGS sequence"/>
</dbReference>
<evidence type="ECO:0000256" key="3">
    <source>
        <dbReference type="ARBA" id="ARBA00022679"/>
    </source>
</evidence>
<sequence length="470" mass="52027">PRQVNDAVWSPALPEPQPGSKVLAINASLAKALGAPWSTMDDPTWAKVVGGEMVLPGTKPWSLRYGGHQFGQWAGQLGDGRAVSLGVWSKEASDQGMEVQLKGCGRTPYSRFGDGYAVVRSSIREFLASEALTALGIPSSRALAMVQTERVVQREIDEPGAVVARVAPSWIRFGNFEMHAARSEWDLLRRLADYTITHHFPQLAPGDYKGWFEEVMRKSAETAAGWQSVGFCHGVLNTDNMSILGLTIDYGPYAFLDQYDPGFICNHSDEEGRYSFENQPKVVLWNLAMLARAISPLLAKQARGSPIVKLDPEGEGEGWKDLMEEGSKVAATSLSQYQAVYEVAFAQRMIKKLGLMEPAEGDLAGLIHPLLAILGQARVDYTRFWRAFSSTSLSDLPNLMEKYLSENTQEGGKGTTDNSSVISLWKGWCEVYTLRASQEDEGQRERKMLEANPKYILRNWVAQEIIEATE</sequence>
<proteinExistence type="inferred from homology"/>
<keyword evidence="4" id="KW-0548">Nucleotidyltransferase</keyword>
<organism evidence="10 11">
    <name type="scientific">Piptocephalis cylindrospora</name>
    <dbReference type="NCBI Taxonomy" id="1907219"/>
    <lineage>
        <taxon>Eukaryota</taxon>
        <taxon>Fungi</taxon>
        <taxon>Fungi incertae sedis</taxon>
        <taxon>Zoopagomycota</taxon>
        <taxon>Zoopagomycotina</taxon>
        <taxon>Zoopagomycetes</taxon>
        <taxon>Zoopagales</taxon>
        <taxon>Piptocephalidaceae</taxon>
        <taxon>Piptocephalis</taxon>
    </lineage>
</organism>
<protein>
    <recommendedName>
        <fullName evidence="9">Selenoprotein O</fullName>
    </recommendedName>
</protein>
<name>A0A4P9Y1M5_9FUNG</name>
<evidence type="ECO:0000256" key="8">
    <source>
        <dbReference type="ARBA" id="ARBA00022842"/>
    </source>
</evidence>
<evidence type="ECO:0000256" key="7">
    <source>
        <dbReference type="ARBA" id="ARBA00022840"/>
    </source>
</evidence>
<dbReference type="PANTHER" id="PTHR32057:SF14">
    <property type="entry name" value="PROTEIN ADENYLYLTRANSFERASE SELO, MITOCHONDRIAL"/>
    <property type="match status" value="1"/>
</dbReference>
<keyword evidence="8" id="KW-0460">Magnesium</keyword>
<comment type="cofactor">
    <cofactor evidence="1">
        <name>Mg(2+)</name>
        <dbReference type="ChEBI" id="CHEBI:18420"/>
    </cofactor>
</comment>
<dbReference type="GO" id="GO:0046872">
    <property type="term" value="F:metal ion binding"/>
    <property type="evidence" value="ECO:0007669"/>
    <property type="project" value="UniProtKB-KW"/>
</dbReference>
<feature type="non-terminal residue" evidence="10">
    <location>
        <position position="470"/>
    </location>
</feature>
<evidence type="ECO:0000313" key="10">
    <source>
        <dbReference type="EMBL" id="RKP12643.1"/>
    </source>
</evidence>
<accession>A0A4P9Y1M5</accession>
<keyword evidence="3" id="KW-0808">Transferase</keyword>
<dbReference type="EMBL" id="KZ988255">
    <property type="protein sequence ID" value="RKP12643.1"/>
    <property type="molecule type" value="Genomic_DNA"/>
</dbReference>
<evidence type="ECO:0000256" key="5">
    <source>
        <dbReference type="ARBA" id="ARBA00022723"/>
    </source>
</evidence>
<dbReference type="OrthoDB" id="10254721at2759"/>
<keyword evidence="7" id="KW-0067">ATP-binding</keyword>
<dbReference type="PANTHER" id="PTHR32057">
    <property type="entry name" value="PROTEIN ADENYLYLTRANSFERASE SELO, MITOCHONDRIAL"/>
    <property type="match status" value="1"/>
</dbReference>
<keyword evidence="11" id="KW-1185">Reference proteome</keyword>
<evidence type="ECO:0000256" key="2">
    <source>
        <dbReference type="ARBA" id="ARBA00009747"/>
    </source>
</evidence>
<gene>
    <name evidence="10" type="ORF">BJ684DRAFT_401</name>
</gene>
<dbReference type="AlphaFoldDB" id="A0A4P9Y1M5"/>
<keyword evidence="5" id="KW-0479">Metal-binding</keyword>
<feature type="non-terminal residue" evidence="10">
    <location>
        <position position="1"/>
    </location>
</feature>
<evidence type="ECO:0000256" key="1">
    <source>
        <dbReference type="ARBA" id="ARBA00001946"/>
    </source>
</evidence>